<dbReference type="PANTHER" id="PTHR20908:SF4">
    <property type="entry name" value="SI:DKEY-5I3.5"/>
    <property type="match status" value="1"/>
</dbReference>
<dbReference type="GeneTree" id="ENSGT00530000064743"/>
<dbReference type="Gene3D" id="3.40.50.1820">
    <property type="entry name" value="alpha/beta hydrolase"/>
    <property type="match status" value="1"/>
</dbReference>
<dbReference type="Bgee" id="ENSXETG00000027673">
    <property type="expression patterns" value="Expressed in liver and 14 other cell types or tissues"/>
</dbReference>
<reference evidence="3" key="3">
    <citation type="submission" date="2025-04" db="UniProtKB">
        <authorList>
            <consortium name="RefSeq"/>
        </authorList>
    </citation>
    <scope>IDENTIFICATION</scope>
    <source>
        <strain evidence="3">Nigerian</strain>
        <tissue evidence="3">Liver and blood</tissue>
    </source>
</reference>
<dbReference type="Pfam" id="PF05705">
    <property type="entry name" value="DUF829"/>
    <property type="match status" value="1"/>
</dbReference>
<dbReference type="InterPro" id="IPR008547">
    <property type="entry name" value="DUF829_TMEM53"/>
</dbReference>
<dbReference type="Xenbase" id="XB-GENE-5749399">
    <property type="gene designation" value="XB5749398"/>
</dbReference>
<dbReference type="RefSeq" id="XP_004920195.2">
    <property type="nucleotide sequence ID" value="XM_004920138.4"/>
</dbReference>
<evidence type="ECO:0000313" key="1">
    <source>
        <dbReference type="Ensembl" id="ENSXETP00000112343"/>
    </source>
</evidence>
<dbReference type="PANTHER" id="PTHR20908">
    <property type="entry name" value="LD15586P"/>
    <property type="match status" value="1"/>
</dbReference>
<organism evidence="1">
    <name type="scientific">Xenopus tropicalis</name>
    <name type="common">Western clawed frog</name>
    <name type="synonym">Silurana tropicalis</name>
    <dbReference type="NCBI Taxonomy" id="8364"/>
    <lineage>
        <taxon>Eukaryota</taxon>
        <taxon>Metazoa</taxon>
        <taxon>Chordata</taxon>
        <taxon>Craniata</taxon>
        <taxon>Vertebrata</taxon>
        <taxon>Euteleostomi</taxon>
        <taxon>Amphibia</taxon>
        <taxon>Batrachia</taxon>
        <taxon>Anura</taxon>
        <taxon>Pipoidea</taxon>
        <taxon>Pipidae</taxon>
        <taxon>Xenopodinae</taxon>
        <taxon>Xenopus</taxon>
        <taxon>Silurana</taxon>
    </lineage>
</organism>
<evidence type="ECO:0000313" key="3">
    <source>
        <dbReference type="RefSeq" id="XP_004920195.2"/>
    </source>
</evidence>
<name>A0A803JWC9_XENTR</name>
<dbReference type="Proteomes" id="UP000008143">
    <property type="component" value="Chromosome 3"/>
</dbReference>
<dbReference type="SUPFAM" id="SSF53474">
    <property type="entry name" value="alpha/beta-Hydrolases"/>
    <property type="match status" value="1"/>
</dbReference>
<dbReference type="OrthoDB" id="77878at2759"/>
<reference evidence="1" key="1">
    <citation type="journal article" date="2010" name="Science">
        <title>The genome of the Western clawed frog Xenopus tropicalis.</title>
        <authorList>
            <person name="Hellsten U."/>
            <person name="Harland R.M."/>
            <person name="Gilchrist M.J."/>
            <person name="Hendrix D."/>
            <person name="Jurka J."/>
            <person name="Kapitonov V."/>
            <person name="Ovcharenko I."/>
            <person name="Putnam N.H."/>
            <person name="Shu S."/>
            <person name="Taher L."/>
            <person name="Blitz I.L."/>
            <person name="Blumberg B."/>
            <person name="Dichmann D.S."/>
            <person name="Dubchak I."/>
            <person name="Amaya E."/>
            <person name="Detter J.C."/>
            <person name="Fletcher R."/>
            <person name="Gerhard D.S."/>
            <person name="Goodstein D."/>
            <person name="Graves T."/>
            <person name="Grigoriev I.V."/>
            <person name="Grimwood J."/>
            <person name="Kawashima T."/>
            <person name="Lindquist E."/>
            <person name="Lucas S.M."/>
            <person name="Mead P.E."/>
            <person name="Mitros T."/>
            <person name="Ogino H."/>
            <person name="Ohta Y."/>
            <person name="Poliakov A.V."/>
            <person name="Pollet N."/>
            <person name="Robert J."/>
            <person name="Salamov A."/>
            <person name="Sater A.K."/>
            <person name="Schmutz J."/>
            <person name="Terry A."/>
            <person name="Vize P.D."/>
            <person name="Warren W.C."/>
            <person name="Wells D."/>
            <person name="Wills A."/>
            <person name="Wilson R.K."/>
            <person name="Zimmerman L.B."/>
            <person name="Zorn A.M."/>
            <person name="Grainger R."/>
            <person name="Grammer T."/>
            <person name="Khokha M.K."/>
            <person name="Richardson P.M."/>
            <person name="Rokhsar D.S."/>
        </authorList>
    </citation>
    <scope>NUCLEOTIDE SEQUENCE [LARGE SCALE GENOMIC DNA]</scope>
    <source>
        <strain evidence="1">Nigerian</strain>
    </source>
</reference>
<reference evidence="1" key="2">
    <citation type="submission" date="2021-03" db="UniProtKB">
        <authorList>
            <consortium name="Ensembl"/>
        </authorList>
    </citation>
    <scope>IDENTIFICATION</scope>
</reference>
<keyword evidence="2" id="KW-1185">Reference proteome</keyword>
<dbReference type="InterPro" id="IPR029058">
    <property type="entry name" value="AB_hydrolase_fold"/>
</dbReference>
<evidence type="ECO:0000313" key="4">
    <source>
        <dbReference type="Xenbase" id="XB-GENE-5749399"/>
    </source>
</evidence>
<dbReference type="Ensembl" id="ENSXETT00000112319">
    <property type="protein sequence ID" value="ENSXETP00000112343"/>
    <property type="gene ID" value="ENSXETG00000027673"/>
</dbReference>
<dbReference type="OMA" id="TVFPRWE"/>
<dbReference type="AGR" id="Xenbase:XB-GENE-5749399"/>
<evidence type="ECO:0000313" key="2">
    <source>
        <dbReference type="Proteomes" id="UP000008143"/>
    </source>
</evidence>
<proteinExistence type="predicted"/>
<dbReference type="AlphaFoldDB" id="A0A803JWC9"/>
<gene>
    <name evidence="1 4" type="primary">XB5749398</name>
    <name evidence="3" type="synonym">LOC100486876</name>
</gene>
<accession>A0A803JWC9</accession>
<protein>
    <submittedName>
        <fullName evidence="1">Uncharacterized XB5749398</fullName>
    </submittedName>
    <submittedName>
        <fullName evidence="3">Uncharacterized protein LOC100486876 isoform X1</fullName>
    </submittedName>
</protein>
<sequence>MHESEGAGLFILASSTANRTECSTDRNMQERPFPLVCYIWAAQRERVLLLYPRLFTLHWTRTSYSFPSLTDTNLMGHFVQMCQSSSMIPDPKIIADAGSPPKAQASSEPFQSSNVKKYSHSVFLYTDPSVPRSCWPSRPLLLMLPWLGSKAHSYEKYIHLYFKLGFDVLVAESFVSHFLWPSKGLDYAGNLLNLLSAEKDLASRSLYVHAFSIGGYTFAQMLVSSISNHKKHREMLERIQGQVFDSLVVGSMERMATGVARMVALPAFQQIIVNGTLLYFSLLKAYTVDYYEKGIQTFWNSPVTCPALFFYCMDDPLSDHNVVEELLKDWEKQGIQVKAKRWNSSTHAGHLRKHPQEYTETLNTFIQSLHQNTPKCKL</sequence>